<dbReference type="Gene3D" id="2.40.50.230">
    <property type="entry name" value="Gp5 N-terminal domain"/>
    <property type="match status" value="1"/>
</dbReference>
<dbReference type="Gene3D" id="4.10.220.110">
    <property type="match status" value="1"/>
</dbReference>
<protein>
    <submittedName>
        <fullName evidence="4">Type VI secretion system tip protein VgrG</fullName>
    </submittedName>
</protein>
<dbReference type="Proteomes" id="UP000293380">
    <property type="component" value="Unassembled WGS sequence"/>
</dbReference>
<dbReference type="InterPro" id="IPR054030">
    <property type="entry name" value="Gp5_Vgr_C"/>
</dbReference>
<evidence type="ECO:0000259" key="2">
    <source>
        <dbReference type="Pfam" id="PF04717"/>
    </source>
</evidence>
<dbReference type="Gene3D" id="3.55.50.10">
    <property type="entry name" value="Baseplate protein-like domains"/>
    <property type="match status" value="1"/>
</dbReference>
<evidence type="ECO:0000313" key="4">
    <source>
        <dbReference type="EMBL" id="TBM31554.1"/>
    </source>
</evidence>
<feature type="domain" description="Gp5/Type VI secretion system Vgr protein OB-fold" evidence="2">
    <location>
        <begin position="384"/>
        <end position="449"/>
    </location>
</feature>
<dbReference type="SUPFAM" id="SSF69279">
    <property type="entry name" value="Phage tail proteins"/>
    <property type="match status" value="2"/>
</dbReference>
<dbReference type="InterPro" id="IPR037026">
    <property type="entry name" value="Vgr_OB-fold_dom_sf"/>
</dbReference>
<dbReference type="InterPro" id="IPR006533">
    <property type="entry name" value="T6SS_Vgr_RhsGE"/>
</dbReference>
<name>A0A4Q9ETT5_9GAMM</name>
<dbReference type="NCBIfam" id="TIGR01646">
    <property type="entry name" value="vgr_GE"/>
    <property type="match status" value="1"/>
</dbReference>
<reference evidence="4 5" key="1">
    <citation type="submission" date="2019-02" db="EMBL/GenBank/DDBJ databases">
        <title>Comparative genomic analysis of the Hafnia genus genomes.</title>
        <authorList>
            <person name="Zhiqiu Y."/>
            <person name="Chao Y."/>
            <person name="Yuhui D."/>
            <person name="Di H."/>
            <person name="Bin L."/>
        </authorList>
    </citation>
    <scope>NUCLEOTIDE SEQUENCE [LARGE SCALE GENOMIC DNA]</scope>
    <source>
        <strain evidence="4 5">PCM_1194</strain>
    </source>
</reference>
<comment type="caution">
    <text evidence="4">The sequence shown here is derived from an EMBL/GenBank/DDBJ whole genome shotgun (WGS) entry which is preliminary data.</text>
</comment>
<comment type="similarity">
    <text evidence="1">Belongs to the VgrG protein family.</text>
</comment>
<proteinExistence type="inferred from homology"/>
<dbReference type="NCBIfam" id="TIGR03361">
    <property type="entry name" value="VI_Rhs_Vgr"/>
    <property type="match status" value="1"/>
</dbReference>
<organism evidence="4 5">
    <name type="scientific">Hafnia paralvei</name>
    <dbReference type="NCBI Taxonomy" id="546367"/>
    <lineage>
        <taxon>Bacteria</taxon>
        <taxon>Pseudomonadati</taxon>
        <taxon>Pseudomonadota</taxon>
        <taxon>Gammaproteobacteria</taxon>
        <taxon>Enterobacterales</taxon>
        <taxon>Hafniaceae</taxon>
        <taxon>Hafnia</taxon>
    </lineage>
</organism>
<dbReference type="InterPro" id="IPR006531">
    <property type="entry name" value="Gp5/Vgr_OB"/>
</dbReference>
<accession>A0A4Q9ETT5</accession>
<evidence type="ECO:0000256" key="1">
    <source>
        <dbReference type="ARBA" id="ARBA00005558"/>
    </source>
</evidence>
<dbReference type="InterPro" id="IPR050708">
    <property type="entry name" value="T6SS_VgrG/RHS"/>
</dbReference>
<dbReference type="Pfam" id="PF05954">
    <property type="entry name" value="Phage_GPD"/>
    <property type="match status" value="1"/>
</dbReference>
<dbReference type="Pfam" id="PF04717">
    <property type="entry name" value="Phage_base_V"/>
    <property type="match status" value="1"/>
</dbReference>
<dbReference type="AlphaFoldDB" id="A0A4Q9ETT5"/>
<dbReference type="InterPro" id="IPR017847">
    <property type="entry name" value="T6SS_RhsGE_Vgr_subset"/>
</dbReference>
<dbReference type="PANTHER" id="PTHR32305">
    <property type="match status" value="1"/>
</dbReference>
<dbReference type="SUPFAM" id="SSF69349">
    <property type="entry name" value="Phage fibre proteins"/>
    <property type="match status" value="1"/>
</dbReference>
<evidence type="ECO:0000259" key="3">
    <source>
        <dbReference type="Pfam" id="PF22178"/>
    </source>
</evidence>
<dbReference type="Gene3D" id="2.30.110.50">
    <property type="match status" value="1"/>
</dbReference>
<dbReference type="PANTHER" id="PTHR32305:SF11">
    <property type="entry name" value="TYPE VI SECRETION SYSTEM SPIKE PROTEIN VGRG3"/>
    <property type="match status" value="1"/>
</dbReference>
<dbReference type="SUPFAM" id="SSF69255">
    <property type="entry name" value="gp5 N-terminal domain-like"/>
    <property type="match status" value="1"/>
</dbReference>
<evidence type="ECO:0000313" key="5">
    <source>
        <dbReference type="Proteomes" id="UP000293380"/>
    </source>
</evidence>
<gene>
    <name evidence="4" type="primary">tssI</name>
    <name evidence="4" type="ORF">EYY89_03500</name>
</gene>
<feature type="domain" description="Gp5/Type VI secretion system Vgr C-terminal trimerisation" evidence="3">
    <location>
        <begin position="467"/>
        <end position="571"/>
    </location>
</feature>
<sequence length="832" mass="92235">MPMDTGLYFSCQVGSLPLDTFDVTEFHLQEGLSELFTLSLTVVSHSDDIDMQSQLLQTAVLTITSDGDPLRIITGVVSSAEQGDSGFRRTFYYLTVRPAMWVMTLDQDSRIYHQKAVPDLLADLLKQHCVQGKCVMMKDTHPSHEYVTQKRESGYEFFTRLAAQEGFVFWFEPSGLCYSDSYLGMVSTTTLSYNPHPKGALSGDIVSQWRFGAHMRPQQTIHKDRNYTNPAYRLQNEGWPNGSARNPTTFSVFESYGRFKDDGEATPLVKYRIERLQADSQTGIGQSNCIKLTPGEIFTLTEHPVSSMNSTWQIVTIEHHGKMSESLEQDNGGDNEGTVITNSFSFIPGKTDWRAPYRYKPLADGDEVATVVGPSGEEIYVNEDGCIRVHFHWDRFNPADEKASCWIRVSQGWNGSGFGMMAIPRVGQEVIVSYLNGDVDRPIVTGMTYNALNHPPYALPANKTKTVIRSKTHKGKGYNELSFEDNSGQEELYLRAQKDFHARVENDAQWQIQRDQHLKIERDQLTELTRDRHEIIQGEMRSKITGDVSQDMEASLQQQVGESHILSAGKEIHYSAGSKVVIEAGMELTLKAGGKFITLNPAGIFMSLGVNIGMGSAGSGSSLSLKAPLEALALAVPPPLSPAQLETFEAEAPYCEECEKCKDGGCGFGDDGGSENGITQYAQSASGKDEPKSSVILITTYGSYFYIEAGDHSALYISVPEDKKMKQYLYDPGGSYMQGQRGSGAIFSDEDADISKYIEYQSPVSTKIEKIKLSVNDSEAQSILARALDQGEGGWLICAEYVSTVLSVPYGIDVYDWPSDLHEAVKTKEMSR</sequence>
<dbReference type="RefSeq" id="WP_130959021.1">
    <property type="nucleotide sequence ID" value="NZ_SITD01000027.1"/>
</dbReference>
<dbReference type="EMBL" id="SITD01000027">
    <property type="protein sequence ID" value="TBM31554.1"/>
    <property type="molecule type" value="Genomic_DNA"/>
</dbReference>
<dbReference type="Pfam" id="PF22178">
    <property type="entry name" value="Gp5_trimer_C"/>
    <property type="match status" value="1"/>
</dbReference>